<evidence type="ECO:0000256" key="4">
    <source>
        <dbReference type="PROSITE-ProRule" id="PRU00473"/>
    </source>
</evidence>
<proteinExistence type="predicted"/>
<keyword evidence="6" id="KW-0732">Signal</keyword>
<dbReference type="InterPro" id="IPR006664">
    <property type="entry name" value="OMP_bac"/>
</dbReference>
<dbReference type="PANTHER" id="PTHR30329:SF21">
    <property type="entry name" value="LIPOPROTEIN YIAD-RELATED"/>
    <property type="match status" value="1"/>
</dbReference>
<evidence type="ECO:0000259" key="7">
    <source>
        <dbReference type="PROSITE" id="PS51123"/>
    </source>
</evidence>
<dbReference type="PRINTS" id="PR01021">
    <property type="entry name" value="OMPADOMAIN"/>
</dbReference>
<feature type="chain" id="PRO_5045525405" evidence="6">
    <location>
        <begin position="21"/>
        <end position="378"/>
    </location>
</feature>
<dbReference type="CDD" id="cd07185">
    <property type="entry name" value="OmpA_C-like"/>
    <property type="match status" value="1"/>
</dbReference>
<keyword evidence="2 4" id="KW-0472">Membrane</keyword>
<feature type="coiled-coil region" evidence="5">
    <location>
        <begin position="218"/>
        <end position="266"/>
    </location>
</feature>
<name>A0ABT4PHU4_9BACT</name>
<accession>A0ABT4PHU4</accession>
<dbReference type="InterPro" id="IPR036737">
    <property type="entry name" value="OmpA-like_sf"/>
</dbReference>
<keyword evidence="9" id="KW-1185">Reference proteome</keyword>
<comment type="subcellular location">
    <subcellularLocation>
        <location evidence="1">Cell outer membrane</location>
    </subcellularLocation>
</comment>
<dbReference type="RefSeq" id="WP_269877823.1">
    <property type="nucleotide sequence ID" value="NZ_JAPZVM010000005.1"/>
</dbReference>
<dbReference type="PANTHER" id="PTHR30329">
    <property type="entry name" value="STATOR ELEMENT OF FLAGELLAR MOTOR COMPLEX"/>
    <property type="match status" value="1"/>
</dbReference>
<comment type="caution">
    <text evidence="8">The sequence shown here is derived from an EMBL/GenBank/DDBJ whole genome shotgun (WGS) entry which is preliminary data.</text>
</comment>
<dbReference type="Proteomes" id="UP001141933">
    <property type="component" value="Unassembled WGS sequence"/>
</dbReference>
<dbReference type="SUPFAM" id="SSF103088">
    <property type="entry name" value="OmpA-like"/>
    <property type="match status" value="1"/>
</dbReference>
<dbReference type="InterPro" id="IPR006665">
    <property type="entry name" value="OmpA-like"/>
</dbReference>
<reference evidence="8" key="1">
    <citation type="submission" date="2022-12" db="EMBL/GenBank/DDBJ databases">
        <title>Phocaeicola acetigenes sp. nov., isolated feces from a healthy human.</title>
        <authorList>
            <person name="Do H."/>
            <person name="Ha Y.B."/>
            <person name="Kim J.-S."/>
            <person name="Suh M.K."/>
            <person name="Kim H.S."/>
            <person name="Lee J.-S."/>
        </authorList>
    </citation>
    <scope>NUCLEOTIDE SEQUENCE</scope>
    <source>
        <strain evidence="8">KGMB11183</strain>
    </source>
</reference>
<keyword evidence="3" id="KW-0998">Cell outer membrane</keyword>
<feature type="domain" description="OmpA-like" evidence="7">
    <location>
        <begin position="266"/>
        <end position="378"/>
    </location>
</feature>
<dbReference type="InterPro" id="IPR050330">
    <property type="entry name" value="Bact_OuterMem_StrucFunc"/>
</dbReference>
<feature type="signal peptide" evidence="6">
    <location>
        <begin position="1"/>
        <end position="20"/>
    </location>
</feature>
<organism evidence="8 9">
    <name type="scientific">Phocaeicola acetigenes</name>
    <dbReference type="NCBI Taxonomy" id="3016083"/>
    <lineage>
        <taxon>Bacteria</taxon>
        <taxon>Pseudomonadati</taxon>
        <taxon>Bacteroidota</taxon>
        <taxon>Bacteroidia</taxon>
        <taxon>Bacteroidales</taxon>
        <taxon>Bacteroidaceae</taxon>
        <taxon>Phocaeicola</taxon>
    </lineage>
</organism>
<keyword evidence="5" id="KW-0175">Coiled coil</keyword>
<sequence length="378" mass="41955">MKQKILLAIATVAMAMSANAQKVYEGTKFTDNWYIGWNAGGVTPTTHSAFFKDMRFTTGLEFGKQVTPILGLSFEAMTSINRTASSTAFDGARLMALGKFNLNNWFAGYRGEPRLFEVEAVGGIGWGIDVMNRGYCDWDYCYMASKFGLNFNFNLGESKAWTLSVKPSLVYRMDGHRAYLLNVNKSSVELLAGVTYHFRNSNGKHYMTLANVCDPAEMDALNAKVNELRREAQEKEALLAAESARANDLQAQLDEANRKAVESMEKNTVSPAWEAIITFRQDEVVISENQHLLIERIASYMEKNEKATLTVKGYASPEGPAAVNTRVAQQRADAVKNMLVDKYNIDAARITAEGQGVGDVFSRPKWNRVSIATLNVGE</sequence>
<evidence type="ECO:0000256" key="6">
    <source>
        <dbReference type="SAM" id="SignalP"/>
    </source>
</evidence>
<protein>
    <submittedName>
        <fullName evidence="8">OmpA family protein</fullName>
    </submittedName>
</protein>
<dbReference type="Gene3D" id="3.30.1330.60">
    <property type="entry name" value="OmpA-like domain"/>
    <property type="match status" value="1"/>
</dbReference>
<dbReference type="EMBL" id="JAPZVM010000005">
    <property type="protein sequence ID" value="MCZ8372637.1"/>
    <property type="molecule type" value="Genomic_DNA"/>
</dbReference>
<evidence type="ECO:0000256" key="3">
    <source>
        <dbReference type="ARBA" id="ARBA00023237"/>
    </source>
</evidence>
<evidence type="ECO:0000256" key="1">
    <source>
        <dbReference type="ARBA" id="ARBA00004442"/>
    </source>
</evidence>
<evidence type="ECO:0000256" key="5">
    <source>
        <dbReference type="SAM" id="Coils"/>
    </source>
</evidence>
<evidence type="ECO:0000313" key="9">
    <source>
        <dbReference type="Proteomes" id="UP001141933"/>
    </source>
</evidence>
<dbReference type="PROSITE" id="PS51123">
    <property type="entry name" value="OMPA_2"/>
    <property type="match status" value="1"/>
</dbReference>
<evidence type="ECO:0000256" key="2">
    <source>
        <dbReference type="ARBA" id="ARBA00023136"/>
    </source>
</evidence>
<evidence type="ECO:0000313" key="8">
    <source>
        <dbReference type="EMBL" id="MCZ8372637.1"/>
    </source>
</evidence>
<dbReference type="Pfam" id="PF00691">
    <property type="entry name" value="OmpA"/>
    <property type="match status" value="1"/>
</dbReference>
<gene>
    <name evidence="8" type="ORF">O6P32_07950</name>
</gene>